<sequence>MEPKQYTALAKILHWTMAIVIIVAWGVGYYSSTLSVPQKIQADSIMLHKSIATLTIFLLAARIAWRLTHRPPETTKDLHNFERQAGKLGHLVLYICMLALPVAGWLWSSAAGYPIPVAHLFSLPPLMAKTPALVPIFKQIHIYLSYLLAFLVCGHALMALKHHFIDKNESLKSMVPAWLARRIGREKPASRSISI</sequence>
<keyword evidence="6 13" id="KW-0812">Transmembrane</keyword>
<evidence type="ECO:0000256" key="13">
    <source>
        <dbReference type="SAM" id="Phobius"/>
    </source>
</evidence>
<dbReference type="Proteomes" id="UP000055019">
    <property type="component" value="Unassembled WGS sequence"/>
</dbReference>
<evidence type="ECO:0000256" key="7">
    <source>
        <dbReference type="ARBA" id="ARBA00022723"/>
    </source>
</evidence>
<evidence type="ECO:0000256" key="10">
    <source>
        <dbReference type="ARBA" id="ARBA00023004"/>
    </source>
</evidence>
<feature type="transmembrane region" description="Helical" evidence="13">
    <location>
        <begin position="12"/>
        <end position="30"/>
    </location>
</feature>
<keyword evidence="7" id="KW-0479">Metal-binding</keyword>
<dbReference type="Gene3D" id="1.20.950.20">
    <property type="entry name" value="Transmembrane di-heme cytochromes, Chain C"/>
    <property type="match status" value="1"/>
</dbReference>
<evidence type="ECO:0000256" key="9">
    <source>
        <dbReference type="ARBA" id="ARBA00022989"/>
    </source>
</evidence>
<evidence type="ECO:0000256" key="1">
    <source>
        <dbReference type="ARBA" id="ARBA00001970"/>
    </source>
</evidence>
<feature type="transmembrane region" description="Helical" evidence="13">
    <location>
        <begin position="88"/>
        <end position="107"/>
    </location>
</feature>
<dbReference type="PANTHER" id="PTHR30529">
    <property type="entry name" value="CYTOCHROME B561"/>
    <property type="match status" value="1"/>
</dbReference>
<keyword evidence="9 13" id="KW-1133">Transmembrane helix</keyword>
<dbReference type="InterPro" id="IPR011577">
    <property type="entry name" value="Cyt_b561_bac/Ni-Hgenase"/>
</dbReference>
<dbReference type="Pfam" id="PF01292">
    <property type="entry name" value="Ni_hydr_CYTB"/>
    <property type="match status" value="1"/>
</dbReference>
<evidence type="ECO:0000256" key="12">
    <source>
        <dbReference type="ARBA" id="ARBA00037975"/>
    </source>
</evidence>
<evidence type="ECO:0000256" key="2">
    <source>
        <dbReference type="ARBA" id="ARBA00004651"/>
    </source>
</evidence>
<keyword evidence="11 13" id="KW-0472">Membrane</keyword>
<dbReference type="OrthoDB" id="8536275at2"/>
<protein>
    <submittedName>
        <fullName evidence="15">Cytochrome B561</fullName>
    </submittedName>
</protein>
<keyword evidence="5" id="KW-0349">Heme</keyword>
<dbReference type="InterPro" id="IPR016174">
    <property type="entry name" value="Di-haem_cyt_TM"/>
</dbReference>
<evidence type="ECO:0000256" key="8">
    <source>
        <dbReference type="ARBA" id="ARBA00022982"/>
    </source>
</evidence>
<dbReference type="SUPFAM" id="SSF81342">
    <property type="entry name" value="Transmembrane di-heme cytochromes"/>
    <property type="match status" value="1"/>
</dbReference>
<keyword evidence="10" id="KW-0408">Iron</keyword>
<keyword evidence="4" id="KW-1003">Cell membrane</keyword>
<evidence type="ECO:0000256" key="3">
    <source>
        <dbReference type="ARBA" id="ARBA00022448"/>
    </source>
</evidence>
<feature type="transmembrane region" description="Helical" evidence="13">
    <location>
        <begin position="140"/>
        <end position="160"/>
    </location>
</feature>
<feature type="domain" description="Cytochrome b561 bacterial/Ni-hydrogenase" evidence="14">
    <location>
        <begin position="6"/>
        <end position="176"/>
    </location>
</feature>
<organism evidence="15 16">
    <name type="scientific">Caballeronia arvi</name>
    <dbReference type="NCBI Taxonomy" id="1777135"/>
    <lineage>
        <taxon>Bacteria</taxon>
        <taxon>Pseudomonadati</taxon>
        <taxon>Pseudomonadota</taxon>
        <taxon>Betaproteobacteria</taxon>
        <taxon>Burkholderiales</taxon>
        <taxon>Burkholderiaceae</taxon>
        <taxon>Caballeronia</taxon>
    </lineage>
</organism>
<accession>A0A158J2H5</accession>
<dbReference type="RefSeq" id="WP_061147886.1">
    <property type="nucleotide sequence ID" value="NZ_FCOM02000012.1"/>
</dbReference>
<dbReference type="EMBL" id="FCOM02000012">
    <property type="protein sequence ID" value="SAL63084.1"/>
    <property type="molecule type" value="Genomic_DNA"/>
</dbReference>
<evidence type="ECO:0000259" key="14">
    <source>
        <dbReference type="Pfam" id="PF01292"/>
    </source>
</evidence>
<dbReference type="GO" id="GO:0009055">
    <property type="term" value="F:electron transfer activity"/>
    <property type="evidence" value="ECO:0007669"/>
    <property type="project" value="InterPro"/>
</dbReference>
<evidence type="ECO:0000313" key="16">
    <source>
        <dbReference type="Proteomes" id="UP000055019"/>
    </source>
</evidence>
<name>A0A158J2H5_9BURK</name>
<reference evidence="15" key="1">
    <citation type="submission" date="2016-01" db="EMBL/GenBank/DDBJ databases">
        <authorList>
            <person name="Peeters C."/>
        </authorList>
    </citation>
    <scope>NUCLEOTIDE SEQUENCE [LARGE SCALE GENOMIC DNA]</scope>
    <source>
        <strain evidence="15">LMG 29317</strain>
    </source>
</reference>
<gene>
    <name evidence="15" type="ORF">AWB74_03306</name>
</gene>
<dbReference type="GO" id="GO:0022904">
    <property type="term" value="P:respiratory electron transport chain"/>
    <property type="evidence" value="ECO:0007669"/>
    <property type="project" value="InterPro"/>
</dbReference>
<dbReference type="GO" id="GO:0046872">
    <property type="term" value="F:metal ion binding"/>
    <property type="evidence" value="ECO:0007669"/>
    <property type="project" value="UniProtKB-KW"/>
</dbReference>
<comment type="caution">
    <text evidence="15">The sequence shown here is derived from an EMBL/GenBank/DDBJ whole genome shotgun (WGS) entry which is preliminary data.</text>
</comment>
<evidence type="ECO:0000256" key="11">
    <source>
        <dbReference type="ARBA" id="ARBA00023136"/>
    </source>
</evidence>
<dbReference type="AlphaFoldDB" id="A0A158J2H5"/>
<dbReference type="PANTHER" id="PTHR30529:SF1">
    <property type="entry name" value="CYTOCHROME B561 HOMOLOG 2"/>
    <property type="match status" value="1"/>
</dbReference>
<evidence type="ECO:0000313" key="15">
    <source>
        <dbReference type="EMBL" id="SAL63084.1"/>
    </source>
</evidence>
<dbReference type="GO" id="GO:0020037">
    <property type="term" value="F:heme binding"/>
    <property type="evidence" value="ECO:0007669"/>
    <property type="project" value="TreeGrafter"/>
</dbReference>
<comment type="similarity">
    <text evidence="12">Belongs to the cytochrome b561 family.</text>
</comment>
<dbReference type="GO" id="GO:0005886">
    <property type="term" value="C:plasma membrane"/>
    <property type="evidence" value="ECO:0007669"/>
    <property type="project" value="UniProtKB-SubCell"/>
</dbReference>
<evidence type="ECO:0000256" key="4">
    <source>
        <dbReference type="ARBA" id="ARBA00022475"/>
    </source>
</evidence>
<comment type="cofactor">
    <cofactor evidence="1">
        <name>heme b</name>
        <dbReference type="ChEBI" id="CHEBI:60344"/>
    </cofactor>
</comment>
<keyword evidence="16" id="KW-1185">Reference proteome</keyword>
<comment type="subcellular location">
    <subcellularLocation>
        <location evidence="2">Cell membrane</location>
        <topology evidence="2">Multi-pass membrane protein</topology>
    </subcellularLocation>
</comment>
<keyword evidence="3" id="KW-0813">Transport</keyword>
<evidence type="ECO:0000256" key="5">
    <source>
        <dbReference type="ARBA" id="ARBA00022617"/>
    </source>
</evidence>
<dbReference type="InterPro" id="IPR052168">
    <property type="entry name" value="Cytochrome_b561_oxidase"/>
</dbReference>
<proteinExistence type="inferred from homology"/>
<keyword evidence="8" id="KW-0249">Electron transport</keyword>
<feature type="transmembrane region" description="Helical" evidence="13">
    <location>
        <begin position="50"/>
        <end position="67"/>
    </location>
</feature>
<evidence type="ECO:0000256" key="6">
    <source>
        <dbReference type="ARBA" id="ARBA00022692"/>
    </source>
</evidence>